<evidence type="ECO:0000313" key="2">
    <source>
        <dbReference type="EMBL" id="CAE7206021.1"/>
    </source>
</evidence>
<feature type="compositionally biased region" description="Low complexity" evidence="1">
    <location>
        <begin position="131"/>
        <end position="143"/>
    </location>
</feature>
<feature type="compositionally biased region" description="Low complexity" evidence="1">
    <location>
        <begin position="17"/>
        <end position="29"/>
    </location>
</feature>
<evidence type="ECO:0000256" key="1">
    <source>
        <dbReference type="SAM" id="MobiDB-lite"/>
    </source>
</evidence>
<name>A0A8H3E5N0_9AGAM</name>
<evidence type="ECO:0008006" key="4">
    <source>
        <dbReference type="Google" id="ProtNLM"/>
    </source>
</evidence>
<organism evidence="2 3">
    <name type="scientific">Rhizoctonia solani</name>
    <dbReference type="NCBI Taxonomy" id="456999"/>
    <lineage>
        <taxon>Eukaryota</taxon>
        <taxon>Fungi</taxon>
        <taxon>Dikarya</taxon>
        <taxon>Basidiomycota</taxon>
        <taxon>Agaricomycotina</taxon>
        <taxon>Agaricomycetes</taxon>
        <taxon>Cantharellales</taxon>
        <taxon>Ceratobasidiaceae</taxon>
        <taxon>Rhizoctonia</taxon>
    </lineage>
</organism>
<feature type="compositionally biased region" description="Polar residues" evidence="1">
    <location>
        <begin position="264"/>
        <end position="274"/>
    </location>
</feature>
<feature type="region of interest" description="Disordered" evidence="1">
    <location>
        <begin position="93"/>
        <end position="292"/>
    </location>
</feature>
<comment type="caution">
    <text evidence="2">The sequence shown here is derived from an EMBL/GenBank/DDBJ whole genome shotgun (WGS) entry which is preliminary data.</text>
</comment>
<dbReference type="AlphaFoldDB" id="A0A8H3E5N0"/>
<accession>A0A8H3E5N0</accession>
<feature type="compositionally biased region" description="Basic residues" evidence="1">
    <location>
        <begin position="191"/>
        <end position="200"/>
    </location>
</feature>
<proteinExistence type="predicted"/>
<dbReference type="Proteomes" id="UP000663827">
    <property type="component" value="Unassembled WGS sequence"/>
</dbReference>
<dbReference type="EMBL" id="CAJNJQ010003874">
    <property type="protein sequence ID" value="CAE7206021.1"/>
    <property type="molecule type" value="Genomic_DNA"/>
</dbReference>
<gene>
    <name evidence="2" type="ORF">RDB_LOCUS143655</name>
</gene>
<feature type="non-terminal residue" evidence="2">
    <location>
        <position position="1"/>
    </location>
</feature>
<feature type="region of interest" description="Disordered" evidence="1">
    <location>
        <begin position="1"/>
        <end position="29"/>
    </location>
</feature>
<feature type="compositionally biased region" description="Basic and acidic residues" evidence="1">
    <location>
        <begin position="119"/>
        <end position="129"/>
    </location>
</feature>
<reference evidence="2" key="1">
    <citation type="submission" date="2021-01" db="EMBL/GenBank/DDBJ databases">
        <authorList>
            <person name="Kaushik A."/>
        </authorList>
    </citation>
    <scope>NUCLEOTIDE SEQUENCE</scope>
    <source>
        <strain evidence="2">AG5</strain>
    </source>
</reference>
<evidence type="ECO:0000313" key="3">
    <source>
        <dbReference type="Proteomes" id="UP000663827"/>
    </source>
</evidence>
<sequence>PEVTKVADSTSTSKPTLGLEAKAPAAPGEAVATLTAPQPLEPTWPETALADVLQPKLPPNIDPEAPTAPAGAQTVAICTVKGATVPLFKAPLLTKTPTPKRIPVKSFIPHSASTRYRPRPTERRSKSADRSSSVPVTPTLSSSAHSRHLSGGPVDNGSYARWARERERKWGTGLPVPKPPTPKKSEDNIKRHFSLGRMRRPSVSQSPNESSNEIEKKSNWGAKRARATAKMRKEENTDVSSITSEASSVDVPTGTRPEPRPSLATPTPTLTDQRQLSDRKPNDSLKPPKNPETCVVLSDECNSLQNETPYIPVGSMSIQQMFDCLIGAGCIDLSPNMDTKQETAMIVSGGGFGDIWKGKLYDGSEVAIKAWRTDALEQFRYKTLKVIPLDLSISHNEPS</sequence>
<feature type="compositionally biased region" description="Polar residues" evidence="1">
    <location>
        <begin position="238"/>
        <end position="247"/>
    </location>
</feature>
<feature type="compositionally biased region" description="Polar residues" evidence="1">
    <location>
        <begin position="202"/>
        <end position="211"/>
    </location>
</feature>
<protein>
    <recommendedName>
        <fullName evidence="4">Protein kinase domain-containing protein</fullName>
    </recommendedName>
</protein>